<evidence type="ECO:0000313" key="2">
    <source>
        <dbReference type="EMBL" id="NIR76598.1"/>
    </source>
</evidence>
<dbReference type="EMBL" id="JAACAK010000133">
    <property type="protein sequence ID" value="NIR76598.1"/>
    <property type="molecule type" value="Genomic_DNA"/>
</dbReference>
<comment type="caution">
    <text evidence="2">The sequence shown here is derived from an EMBL/GenBank/DDBJ whole genome shotgun (WGS) entry which is preliminary data.</text>
</comment>
<name>A0AAE4ZAH2_9BACT</name>
<evidence type="ECO:0000313" key="3">
    <source>
        <dbReference type="Proteomes" id="UP000702544"/>
    </source>
</evidence>
<dbReference type="Proteomes" id="UP000702544">
    <property type="component" value="Unassembled WGS sequence"/>
</dbReference>
<proteinExistence type="predicted"/>
<protein>
    <submittedName>
        <fullName evidence="2">Uncharacterized protein</fullName>
    </submittedName>
</protein>
<gene>
    <name evidence="2" type="ORF">GWO12_16070</name>
</gene>
<reference evidence="2 3" key="1">
    <citation type="submission" date="2020-01" db="EMBL/GenBank/DDBJ databases">
        <title>Genomes assembled from Gulf of Kutch pelagic sediment metagenomes.</title>
        <authorList>
            <person name="Chandrashekar M."/>
            <person name="Mahajan M.S."/>
            <person name="Dave K.J."/>
            <person name="Vatsa P."/>
            <person name="Nathani N.M."/>
        </authorList>
    </citation>
    <scope>NUCLEOTIDE SEQUENCE [LARGE SCALE GENOMIC DNA]</scope>
    <source>
        <strain evidence="2">KS3-K002</strain>
    </source>
</reference>
<sequence length="242" mass="25262">MPRKSILTVTCVAALAMACATMGGTGGAGPEPPFEWNAAYADSGTRLEVHELGRRPGSGTMGTLVRYRFVATGFTPGEDLELWRRIGGVFEPLPASVNTDGAVILAGFSETFTVGGFVPGEPLDVALVSQTSGLRAHAKTIPFPIEATSAEGCTLAVEVLAPSGLVFLITLRGFDVGSTVTTVSEFGDERFEQTDTVPPAGEVKHLVKFGSGSQGKATFEARDESCEVSLEYGVGPDAMVVQ</sequence>
<feature type="chain" id="PRO_5042236854" evidence="1">
    <location>
        <begin position="29"/>
        <end position="242"/>
    </location>
</feature>
<dbReference type="AlphaFoldDB" id="A0AAE4ZAH2"/>
<accession>A0AAE4ZAH2</accession>
<evidence type="ECO:0000256" key="1">
    <source>
        <dbReference type="SAM" id="SignalP"/>
    </source>
</evidence>
<dbReference type="PROSITE" id="PS51257">
    <property type="entry name" value="PROKAR_LIPOPROTEIN"/>
    <property type="match status" value="1"/>
</dbReference>
<organism evidence="2 3">
    <name type="scientific">Candidatus Kutchimonas denitrificans</name>
    <dbReference type="NCBI Taxonomy" id="3056748"/>
    <lineage>
        <taxon>Bacteria</taxon>
        <taxon>Pseudomonadati</taxon>
        <taxon>Gemmatimonadota</taxon>
        <taxon>Gemmatimonadia</taxon>
        <taxon>Candidatus Palauibacterales</taxon>
        <taxon>Candidatus Palauibacteraceae</taxon>
        <taxon>Candidatus Kutchimonas</taxon>
    </lineage>
</organism>
<keyword evidence="1" id="KW-0732">Signal</keyword>
<feature type="signal peptide" evidence="1">
    <location>
        <begin position="1"/>
        <end position="28"/>
    </location>
</feature>